<accession>A0ABU1S1S0</accession>
<gene>
    <name evidence="2" type="ORF">J2W95_001689</name>
</gene>
<reference evidence="2 3" key="1">
    <citation type="submission" date="2023-07" db="EMBL/GenBank/DDBJ databases">
        <title>Sorghum-associated microbial communities from plants grown in Nebraska, USA.</title>
        <authorList>
            <person name="Schachtman D."/>
        </authorList>
    </citation>
    <scope>NUCLEOTIDE SEQUENCE [LARGE SCALE GENOMIC DNA]</scope>
    <source>
        <strain evidence="2 3">BE124</strain>
    </source>
</reference>
<evidence type="ECO:0008006" key="4">
    <source>
        <dbReference type="Google" id="ProtNLM"/>
    </source>
</evidence>
<organism evidence="2 3">
    <name type="scientific">Flavobacterium granuli</name>
    <dbReference type="NCBI Taxonomy" id="280093"/>
    <lineage>
        <taxon>Bacteria</taxon>
        <taxon>Pseudomonadati</taxon>
        <taxon>Bacteroidota</taxon>
        <taxon>Flavobacteriia</taxon>
        <taxon>Flavobacteriales</taxon>
        <taxon>Flavobacteriaceae</taxon>
        <taxon>Flavobacterium</taxon>
    </lineage>
</organism>
<evidence type="ECO:0000256" key="1">
    <source>
        <dbReference type="SAM" id="SignalP"/>
    </source>
</evidence>
<comment type="caution">
    <text evidence="2">The sequence shown here is derived from an EMBL/GenBank/DDBJ whole genome shotgun (WGS) entry which is preliminary data.</text>
</comment>
<proteinExistence type="predicted"/>
<keyword evidence="3" id="KW-1185">Reference proteome</keyword>
<dbReference type="Proteomes" id="UP001261871">
    <property type="component" value="Unassembled WGS sequence"/>
</dbReference>
<evidence type="ECO:0000313" key="3">
    <source>
        <dbReference type="Proteomes" id="UP001261871"/>
    </source>
</evidence>
<dbReference type="InterPro" id="IPR025634">
    <property type="entry name" value="DUF4292"/>
</dbReference>
<feature type="chain" id="PRO_5047258026" description="DUF4292 domain-containing protein" evidence="1">
    <location>
        <begin position="30"/>
        <end position="267"/>
    </location>
</feature>
<sequence length="267" mass="30868">MNRFLVRILFVFMICLGSSMTLVSCKAKAKVVNESKKEDTKRMSANRIIKNYYANKNDFNTLYIKSNVKYSDEKQSQNLTAEIKIKKGEQILVSIRFLGITMAKALITPTSVSYYEKLNSTYFEGDFSTLSKWLGTDLDYNKVQNILIGQAMDDLTKGNYQDSLVDQNYRLADISNNNIKKFFFFDKEKFLLNKQEITQIAENRKMEVSYSDYKIYNESPIPSDIAINAEQDKGKTEINLGYNTITMNEELTFPYSVPNGYKRILIK</sequence>
<keyword evidence="1" id="KW-0732">Signal</keyword>
<dbReference type="Gene3D" id="2.50.20.10">
    <property type="entry name" value="Lipoprotein localisation LolA/LolB/LppX"/>
    <property type="match status" value="1"/>
</dbReference>
<evidence type="ECO:0000313" key="2">
    <source>
        <dbReference type="EMBL" id="MDR6844990.1"/>
    </source>
</evidence>
<dbReference type="EMBL" id="JAVDTX010000003">
    <property type="protein sequence ID" value="MDR6844990.1"/>
    <property type="molecule type" value="Genomic_DNA"/>
</dbReference>
<dbReference type="PROSITE" id="PS51257">
    <property type="entry name" value="PROKAR_LIPOPROTEIN"/>
    <property type="match status" value="1"/>
</dbReference>
<name>A0ABU1S1S0_9FLAO</name>
<protein>
    <recommendedName>
        <fullName evidence="4">DUF4292 domain-containing protein</fullName>
    </recommendedName>
</protein>
<dbReference type="RefSeq" id="WP_310005859.1">
    <property type="nucleotide sequence ID" value="NZ_JAVDTX010000003.1"/>
</dbReference>
<dbReference type="Pfam" id="PF14125">
    <property type="entry name" value="DUF4292"/>
    <property type="match status" value="1"/>
</dbReference>
<feature type="signal peptide" evidence="1">
    <location>
        <begin position="1"/>
        <end position="29"/>
    </location>
</feature>